<dbReference type="InterPro" id="IPR050298">
    <property type="entry name" value="Gram-neg_bact_OMP"/>
</dbReference>
<dbReference type="InterPro" id="IPR023614">
    <property type="entry name" value="Porin_dom_sf"/>
</dbReference>
<evidence type="ECO:0000256" key="7">
    <source>
        <dbReference type="ARBA" id="ARBA00023065"/>
    </source>
</evidence>
<accession>A0A6S7C8H9</accession>
<evidence type="ECO:0000256" key="4">
    <source>
        <dbReference type="ARBA" id="ARBA00022452"/>
    </source>
</evidence>
<dbReference type="EMBL" id="CADIKM010000005">
    <property type="protein sequence ID" value="CAB3783631.1"/>
    <property type="molecule type" value="Genomic_DNA"/>
</dbReference>
<comment type="subunit">
    <text evidence="2">Homotrimer.</text>
</comment>
<sequence length="430" mass="45523">MLHPSQLTQTLYSTRSFQTDRRSLNEEDKLGMECGLIKMRYLAAVSAMVVAGAAHAQSSVTLFGIVDTGLVYQSNARVTGSPTQGSSFYSMQSGNLSTSRFGVRGSEDLGGGLSAVFWLENGFATNTGAAKNGGDLFGRQAWVGLRSSEYGTVTLGRQYDFMVDYVAPMSATGSGFGGNLADHPYDNDNLDNDMRLNNSIKFSSVSVNGFKAGAMYAFSDDAGAFNMDSAFSMGASYSYGAFNAAAAYIQVNRTANAANLVGAVSNGDGDALTTGGDQQIFGAGVQYKFGQSSIGAIWTHSVTYNVTGLWQGGSTATGALSGSYMKFDNFELNGRYFVHPNFALGASYTYTTGGFGGATGTSTDASPHWNQVMAQADYLFSPRTDVYLEGVYQRVSGGNGNSAFDASVYSLDPSANNQQVVVSVGMRHRF</sequence>
<dbReference type="Pfam" id="PF13609">
    <property type="entry name" value="Porin_4"/>
    <property type="match status" value="1"/>
</dbReference>
<keyword evidence="4" id="KW-1134">Transmembrane beta strand</keyword>
<dbReference type="Gene3D" id="2.40.160.10">
    <property type="entry name" value="Porin"/>
    <property type="match status" value="1"/>
</dbReference>
<dbReference type="PANTHER" id="PTHR34501">
    <property type="entry name" value="PROTEIN YDDL-RELATED"/>
    <property type="match status" value="1"/>
</dbReference>
<keyword evidence="6" id="KW-0732">Signal</keyword>
<evidence type="ECO:0000313" key="12">
    <source>
        <dbReference type="EMBL" id="CAB3783631.1"/>
    </source>
</evidence>
<keyword evidence="5" id="KW-0812">Transmembrane</keyword>
<name>A0A6S7C8H9_9BURK</name>
<evidence type="ECO:0000256" key="8">
    <source>
        <dbReference type="ARBA" id="ARBA00023114"/>
    </source>
</evidence>
<evidence type="ECO:0000256" key="6">
    <source>
        <dbReference type="ARBA" id="ARBA00022729"/>
    </source>
</evidence>
<dbReference type="GO" id="GO:0046930">
    <property type="term" value="C:pore complex"/>
    <property type="evidence" value="ECO:0007669"/>
    <property type="project" value="UniProtKB-KW"/>
</dbReference>
<evidence type="ECO:0000256" key="1">
    <source>
        <dbReference type="ARBA" id="ARBA00004571"/>
    </source>
</evidence>
<keyword evidence="8" id="KW-0626">Porin</keyword>
<keyword evidence="3" id="KW-0813">Transport</keyword>
<keyword evidence="9" id="KW-0472">Membrane</keyword>
<keyword evidence="7" id="KW-0406">Ion transport</keyword>
<dbReference type="CDD" id="cd00342">
    <property type="entry name" value="gram_neg_porins"/>
    <property type="match status" value="1"/>
</dbReference>
<evidence type="ECO:0000256" key="3">
    <source>
        <dbReference type="ARBA" id="ARBA00022448"/>
    </source>
</evidence>
<dbReference type="GO" id="GO:0006811">
    <property type="term" value="P:monoatomic ion transport"/>
    <property type="evidence" value="ECO:0007669"/>
    <property type="project" value="UniProtKB-KW"/>
</dbReference>
<dbReference type="AlphaFoldDB" id="A0A6S7C8H9"/>
<dbReference type="GO" id="GO:0015288">
    <property type="term" value="F:porin activity"/>
    <property type="evidence" value="ECO:0007669"/>
    <property type="project" value="UniProtKB-KW"/>
</dbReference>
<evidence type="ECO:0000256" key="2">
    <source>
        <dbReference type="ARBA" id="ARBA00011233"/>
    </source>
</evidence>
<evidence type="ECO:0000256" key="10">
    <source>
        <dbReference type="ARBA" id="ARBA00023237"/>
    </source>
</evidence>
<reference evidence="12 13" key="1">
    <citation type="submission" date="2020-04" db="EMBL/GenBank/DDBJ databases">
        <authorList>
            <person name="De Canck E."/>
        </authorList>
    </citation>
    <scope>NUCLEOTIDE SEQUENCE [LARGE SCALE GENOMIC DNA]</scope>
    <source>
        <strain evidence="12 13">LMG 28138</strain>
    </source>
</reference>
<dbReference type="GO" id="GO:0009279">
    <property type="term" value="C:cell outer membrane"/>
    <property type="evidence" value="ECO:0007669"/>
    <property type="project" value="UniProtKB-SubCell"/>
</dbReference>
<dbReference type="InterPro" id="IPR033900">
    <property type="entry name" value="Gram_neg_porin_domain"/>
</dbReference>
<evidence type="ECO:0000256" key="5">
    <source>
        <dbReference type="ARBA" id="ARBA00022692"/>
    </source>
</evidence>
<evidence type="ECO:0000259" key="11">
    <source>
        <dbReference type="Pfam" id="PF13609"/>
    </source>
</evidence>
<gene>
    <name evidence="12" type="ORF">LMG28138_01679</name>
</gene>
<proteinExistence type="predicted"/>
<dbReference type="Proteomes" id="UP000494115">
    <property type="component" value="Unassembled WGS sequence"/>
</dbReference>
<evidence type="ECO:0000313" key="13">
    <source>
        <dbReference type="Proteomes" id="UP000494115"/>
    </source>
</evidence>
<evidence type="ECO:0000256" key="9">
    <source>
        <dbReference type="ARBA" id="ARBA00023136"/>
    </source>
</evidence>
<organism evidence="12 13">
    <name type="scientific">Pararobbsia alpina</name>
    <dbReference type="NCBI Taxonomy" id="621374"/>
    <lineage>
        <taxon>Bacteria</taxon>
        <taxon>Pseudomonadati</taxon>
        <taxon>Pseudomonadota</taxon>
        <taxon>Betaproteobacteria</taxon>
        <taxon>Burkholderiales</taxon>
        <taxon>Burkholderiaceae</taxon>
        <taxon>Pararobbsia</taxon>
    </lineage>
</organism>
<dbReference type="SUPFAM" id="SSF56935">
    <property type="entry name" value="Porins"/>
    <property type="match status" value="1"/>
</dbReference>
<protein>
    <submittedName>
        <fullName evidence="12">Outer membrane porin protein</fullName>
    </submittedName>
</protein>
<keyword evidence="13" id="KW-1185">Reference proteome</keyword>
<dbReference type="PANTHER" id="PTHR34501:SF9">
    <property type="entry name" value="MAJOR OUTER MEMBRANE PROTEIN P.IA"/>
    <property type="match status" value="1"/>
</dbReference>
<feature type="domain" description="Porin" evidence="11">
    <location>
        <begin position="43"/>
        <end position="396"/>
    </location>
</feature>
<keyword evidence="10" id="KW-0998">Cell outer membrane</keyword>
<comment type="subcellular location">
    <subcellularLocation>
        <location evidence="1">Cell outer membrane</location>
        <topology evidence="1">Multi-pass membrane protein</topology>
    </subcellularLocation>
</comment>